<name>A0A7X0H812_9BACT</name>
<dbReference type="RefSeq" id="WP_184678474.1">
    <property type="nucleotide sequence ID" value="NZ_JACHGY010000001.1"/>
</dbReference>
<feature type="domain" description="Carbohydrate kinase FGGY C-terminal" evidence="5">
    <location>
        <begin position="259"/>
        <end position="445"/>
    </location>
</feature>
<proteinExistence type="inferred from homology"/>
<dbReference type="SUPFAM" id="SSF53067">
    <property type="entry name" value="Actin-like ATPase domain"/>
    <property type="match status" value="2"/>
</dbReference>
<feature type="domain" description="Carbohydrate kinase FGGY N-terminal" evidence="4">
    <location>
        <begin position="3"/>
        <end position="245"/>
    </location>
</feature>
<gene>
    <name evidence="6" type="ORF">HNQ40_002779</name>
</gene>
<dbReference type="CDD" id="cd07809">
    <property type="entry name" value="ASKHA_NBD_FGGY_BaXK-like"/>
    <property type="match status" value="1"/>
</dbReference>
<dbReference type="PIRSF" id="PIRSF000538">
    <property type="entry name" value="GlpK"/>
    <property type="match status" value="1"/>
</dbReference>
<dbReference type="InterPro" id="IPR043129">
    <property type="entry name" value="ATPase_NBD"/>
</dbReference>
<evidence type="ECO:0000313" key="6">
    <source>
        <dbReference type="EMBL" id="MBB6430973.1"/>
    </source>
</evidence>
<comment type="caution">
    <text evidence="6">The sequence shown here is derived from an EMBL/GenBank/DDBJ whole genome shotgun (WGS) entry which is preliminary data.</text>
</comment>
<dbReference type="Pfam" id="PF02782">
    <property type="entry name" value="FGGY_C"/>
    <property type="match status" value="1"/>
</dbReference>
<dbReference type="Proteomes" id="UP000541810">
    <property type="component" value="Unassembled WGS sequence"/>
</dbReference>
<dbReference type="InterPro" id="IPR018485">
    <property type="entry name" value="FGGY_C"/>
</dbReference>
<reference evidence="6 7" key="1">
    <citation type="submission" date="2020-08" db="EMBL/GenBank/DDBJ databases">
        <title>Genomic Encyclopedia of Type Strains, Phase IV (KMG-IV): sequencing the most valuable type-strain genomes for metagenomic binning, comparative biology and taxonomic classification.</title>
        <authorList>
            <person name="Goeker M."/>
        </authorList>
    </citation>
    <scope>NUCLEOTIDE SEQUENCE [LARGE SCALE GENOMIC DNA]</scope>
    <source>
        <strain evidence="6 7">DSM 103725</strain>
    </source>
</reference>
<evidence type="ECO:0000256" key="3">
    <source>
        <dbReference type="ARBA" id="ARBA00022777"/>
    </source>
</evidence>
<dbReference type="Gene3D" id="3.30.420.40">
    <property type="match status" value="2"/>
</dbReference>
<evidence type="ECO:0000259" key="4">
    <source>
        <dbReference type="Pfam" id="PF00370"/>
    </source>
</evidence>
<dbReference type="Pfam" id="PF00370">
    <property type="entry name" value="FGGY_N"/>
    <property type="match status" value="1"/>
</dbReference>
<protein>
    <submittedName>
        <fullName evidence="6">Xylulokinase</fullName>
        <ecNumber evidence="6">2.7.1.17</ecNumber>
    </submittedName>
</protein>
<dbReference type="EC" id="2.7.1.17" evidence="6"/>
<dbReference type="AlphaFoldDB" id="A0A7X0H812"/>
<dbReference type="PANTHER" id="PTHR43095:SF5">
    <property type="entry name" value="XYLULOSE KINASE"/>
    <property type="match status" value="1"/>
</dbReference>
<organism evidence="6 7">
    <name type="scientific">Algisphaera agarilytica</name>
    <dbReference type="NCBI Taxonomy" id="1385975"/>
    <lineage>
        <taxon>Bacteria</taxon>
        <taxon>Pseudomonadati</taxon>
        <taxon>Planctomycetota</taxon>
        <taxon>Phycisphaerae</taxon>
        <taxon>Phycisphaerales</taxon>
        <taxon>Phycisphaeraceae</taxon>
        <taxon>Algisphaera</taxon>
    </lineage>
</organism>
<keyword evidence="3 6" id="KW-0418">Kinase</keyword>
<evidence type="ECO:0000256" key="1">
    <source>
        <dbReference type="ARBA" id="ARBA00009156"/>
    </source>
</evidence>
<dbReference type="PANTHER" id="PTHR43095">
    <property type="entry name" value="SUGAR KINASE"/>
    <property type="match status" value="1"/>
</dbReference>
<evidence type="ECO:0000259" key="5">
    <source>
        <dbReference type="Pfam" id="PF02782"/>
    </source>
</evidence>
<evidence type="ECO:0000313" key="7">
    <source>
        <dbReference type="Proteomes" id="UP000541810"/>
    </source>
</evidence>
<dbReference type="EMBL" id="JACHGY010000001">
    <property type="protein sequence ID" value="MBB6430973.1"/>
    <property type="molecule type" value="Genomic_DNA"/>
</dbReference>
<dbReference type="InterPro" id="IPR000577">
    <property type="entry name" value="Carb_kinase_FGGY"/>
</dbReference>
<keyword evidence="7" id="KW-1185">Reference proteome</keyword>
<comment type="similarity">
    <text evidence="1">Belongs to the FGGY kinase family.</text>
</comment>
<dbReference type="InterPro" id="IPR018484">
    <property type="entry name" value="FGGY_N"/>
</dbReference>
<dbReference type="InterPro" id="IPR050406">
    <property type="entry name" value="FGGY_Carb_Kinase"/>
</dbReference>
<evidence type="ECO:0000256" key="2">
    <source>
        <dbReference type="ARBA" id="ARBA00022679"/>
    </source>
</evidence>
<accession>A0A7X0H812</accession>
<sequence length="493" mass="52299">MVLLGIDLGSSSVKAALVQADTGQILATGQYPPTEMAIDASQPGWAEQDPETWWDAARRAVGSAMSTAGIAAGDVKAVGVAYQMHGLVCLDKAGQSLRPSIIWCDSRAVEIGNDAFEALGSETCLPRLLNSPGNFTASKLRWVQQNQPELFEQIDKVCLPGDYLASRLTGQTVTTVSGLSEGMLWDFQDKQPASVLLDHYGVPENMLADRVQTFGLQGELTAQSAELFGLSAGTPVTYRAGDQPNNALSLNVLNAGEIAATAGTSGVVYGVADTVKYDPQSRINSFAHVNHADDDPRLGLLLCINGTGIANAWGKRMVGGDLDYVQLNDLAEQAPVGSDGLSVLPFGNGAERMLGNAEVGGHLGFADFNRHGREHIARAVQEGIAFSFAYGMDILRETGVDLGVIRAGRANLFLSPLFRQTLANIADCQIELYETDGAVGAARGAGIGAGIYASPEDAFANLERVGGTDPNSDEQTQTRDAYTRWSEYLQALL</sequence>
<keyword evidence="2 6" id="KW-0808">Transferase</keyword>
<dbReference type="GO" id="GO:0004856">
    <property type="term" value="F:D-xylulokinase activity"/>
    <property type="evidence" value="ECO:0007669"/>
    <property type="project" value="UniProtKB-EC"/>
</dbReference>